<gene>
    <name evidence="1" type="ORF">EV182_003145</name>
</gene>
<dbReference type="EMBL" id="JAMZIH010005915">
    <property type="protein sequence ID" value="KAJ1674504.1"/>
    <property type="molecule type" value="Genomic_DNA"/>
</dbReference>
<protein>
    <submittedName>
        <fullName evidence="1">Uncharacterized protein</fullName>
    </submittedName>
</protein>
<dbReference type="Proteomes" id="UP001145114">
    <property type="component" value="Unassembled WGS sequence"/>
</dbReference>
<accession>A0ACC1HD85</accession>
<reference evidence="1" key="1">
    <citation type="submission" date="2022-06" db="EMBL/GenBank/DDBJ databases">
        <title>Phylogenomic reconstructions and comparative analyses of Kickxellomycotina fungi.</title>
        <authorList>
            <person name="Reynolds N.K."/>
            <person name="Stajich J.E."/>
            <person name="Barry K."/>
            <person name="Grigoriev I.V."/>
            <person name="Crous P."/>
            <person name="Smith M.E."/>
        </authorList>
    </citation>
    <scope>NUCLEOTIDE SEQUENCE</scope>
    <source>
        <strain evidence="1">RSA 2271</strain>
    </source>
</reference>
<comment type="caution">
    <text evidence="1">The sequence shown here is derived from an EMBL/GenBank/DDBJ whole genome shotgun (WGS) entry which is preliminary data.</text>
</comment>
<evidence type="ECO:0000313" key="1">
    <source>
        <dbReference type="EMBL" id="KAJ1674504.1"/>
    </source>
</evidence>
<organism evidence="1 2">
    <name type="scientific">Spiromyces aspiralis</name>
    <dbReference type="NCBI Taxonomy" id="68401"/>
    <lineage>
        <taxon>Eukaryota</taxon>
        <taxon>Fungi</taxon>
        <taxon>Fungi incertae sedis</taxon>
        <taxon>Zoopagomycota</taxon>
        <taxon>Kickxellomycotina</taxon>
        <taxon>Kickxellomycetes</taxon>
        <taxon>Kickxellales</taxon>
        <taxon>Kickxellaceae</taxon>
        <taxon>Spiromyces</taxon>
    </lineage>
</organism>
<sequence length="362" mass="38508">MSVVTYMFVASKALAQVIIIGTSGYLLARRGVLTKAMLKNLSIMNVDLLTPCLLFSKMTDTLNQAMLFEMWTEPVIYVLYGLTALLWTRVGGRVLGLPRDYQGLVDVATFFSNTNTLPVSLIKSIAMSSGAGFLAKDSADTKESMAARGISYAMVFATMANLFRWSLGMALMVGDQKPPRGTAGRAQQRFPIHSMSPTPEYGTTPAGSRNASSPDVPSQGDGTHLTVSGHLHHHCGGNSGEPHGSETAPLLGSSSLALDVADGSDSDDNDRSNGLLLAVPARRGGGASFSSVADTVLSWVTRAWSKLASTIGPYLSPPLYAVFAAFTVICIPPVHQRLRDPDSILFTLWSAVDMCGDACVPI</sequence>
<feature type="non-terminal residue" evidence="1">
    <location>
        <position position="362"/>
    </location>
</feature>
<name>A0ACC1HD85_9FUNG</name>
<evidence type="ECO:0000313" key="2">
    <source>
        <dbReference type="Proteomes" id="UP001145114"/>
    </source>
</evidence>
<proteinExistence type="predicted"/>
<keyword evidence="2" id="KW-1185">Reference proteome</keyword>